<dbReference type="GO" id="GO:0004852">
    <property type="term" value="F:uroporphyrinogen-III synthase activity"/>
    <property type="evidence" value="ECO:0007669"/>
    <property type="project" value="UniProtKB-EC"/>
</dbReference>
<keyword evidence="2" id="KW-0456">Lyase</keyword>
<dbReference type="InterPro" id="IPR036108">
    <property type="entry name" value="4pyrrol_syn_uPrphyn_synt_sf"/>
</dbReference>
<dbReference type="EMBL" id="UHAQ01000004">
    <property type="protein sequence ID" value="SUK94947.1"/>
    <property type="molecule type" value="Genomic_DNA"/>
</dbReference>
<dbReference type="Pfam" id="PF02602">
    <property type="entry name" value="HEM4"/>
    <property type="match status" value="1"/>
</dbReference>
<dbReference type="EC" id="4.2.1.75" evidence="2"/>
<dbReference type="AlphaFoldDB" id="A0A380E4W6"/>
<feature type="domain" description="Tetrapyrrole biosynthesis uroporphyrinogen III synthase" evidence="1">
    <location>
        <begin position="20"/>
        <end position="92"/>
    </location>
</feature>
<sequence>MKPVVVMTQTNDMQSDLVSIIHKPFIDIKPLNFDIHLLNQRYDWLIFSSKNAVKFFYKYLKGINVDNIAVIGSKTAQYCESLGIQVDFMQTTFLKKDF</sequence>
<proteinExistence type="predicted"/>
<name>A0A380E4W6_STAAU</name>
<dbReference type="InterPro" id="IPR003754">
    <property type="entry name" value="4pyrrol_synth_uPrphyn_synth"/>
</dbReference>
<gene>
    <name evidence="2" type="primary">hemD_2</name>
    <name evidence="2" type="ORF">NCTC5664_03652</name>
</gene>
<evidence type="ECO:0000313" key="2">
    <source>
        <dbReference type="EMBL" id="SUK94947.1"/>
    </source>
</evidence>
<organism evidence="2 3">
    <name type="scientific">Staphylococcus aureus</name>
    <dbReference type="NCBI Taxonomy" id="1280"/>
    <lineage>
        <taxon>Bacteria</taxon>
        <taxon>Bacillati</taxon>
        <taxon>Bacillota</taxon>
        <taxon>Bacilli</taxon>
        <taxon>Bacillales</taxon>
        <taxon>Staphylococcaceae</taxon>
        <taxon>Staphylococcus</taxon>
    </lineage>
</organism>
<dbReference type="GO" id="GO:0033014">
    <property type="term" value="P:tetrapyrrole biosynthetic process"/>
    <property type="evidence" value="ECO:0007669"/>
    <property type="project" value="InterPro"/>
</dbReference>
<dbReference type="Gene3D" id="3.40.50.10090">
    <property type="match status" value="1"/>
</dbReference>
<protein>
    <submittedName>
        <fullName evidence="2">Uroporphyrinogen III synthase</fullName>
        <ecNumber evidence="2">4.2.1.75</ecNumber>
    </submittedName>
</protein>
<reference evidence="2 3" key="1">
    <citation type="submission" date="2018-06" db="EMBL/GenBank/DDBJ databases">
        <authorList>
            <consortium name="Pathogen Informatics"/>
            <person name="Doyle S."/>
        </authorList>
    </citation>
    <scope>NUCLEOTIDE SEQUENCE [LARGE SCALE GENOMIC DNA]</scope>
    <source>
        <strain evidence="2 3">NCTC5664</strain>
    </source>
</reference>
<accession>A0A380E4W6</accession>
<evidence type="ECO:0000259" key="1">
    <source>
        <dbReference type="Pfam" id="PF02602"/>
    </source>
</evidence>
<dbReference type="Proteomes" id="UP000254502">
    <property type="component" value="Unassembled WGS sequence"/>
</dbReference>
<evidence type="ECO:0000313" key="3">
    <source>
        <dbReference type="Proteomes" id="UP000254502"/>
    </source>
</evidence>
<dbReference type="SUPFAM" id="SSF69618">
    <property type="entry name" value="HemD-like"/>
    <property type="match status" value="1"/>
</dbReference>